<accession>A0A5B7CPR0</accession>
<protein>
    <submittedName>
        <fullName evidence="3">Dynein heavy chain 1, axonemal</fullName>
    </submittedName>
</protein>
<dbReference type="GO" id="GO:0045505">
    <property type="term" value="F:dynein intermediate chain binding"/>
    <property type="evidence" value="ECO:0007669"/>
    <property type="project" value="InterPro"/>
</dbReference>
<dbReference type="InterPro" id="IPR024317">
    <property type="entry name" value="Dynein_heavy_chain_D4_dom"/>
</dbReference>
<dbReference type="AlphaFoldDB" id="A0A5B7CPR0"/>
<feature type="domain" description="Dynein heavy chain AAA module D4" evidence="2">
    <location>
        <begin position="136"/>
        <end position="372"/>
    </location>
</feature>
<dbReference type="SUPFAM" id="SSF52540">
    <property type="entry name" value="P-loop containing nucleoside triphosphate hydrolases"/>
    <property type="match status" value="1"/>
</dbReference>
<name>A0A5B7CPR0_PORTR</name>
<dbReference type="EMBL" id="VSRR010000176">
    <property type="protein sequence ID" value="MPC11672.1"/>
    <property type="molecule type" value="Genomic_DNA"/>
</dbReference>
<evidence type="ECO:0000313" key="3">
    <source>
        <dbReference type="EMBL" id="MPC11672.1"/>
    </source>
</evidence>
<dbReference type="GO" id="GO:0007018">
    <property type="term" value="P:microtubule-based movement"/>
    <property type="evidence" value="ECO:0007669"/>
    <property type="project" value="InterPro"/>
</dbReference>
<dbReference type="GO" id="GO:0051959">
    <property type="term" value="F:dynein light intermediate chain binding"/>
    <property type="evidence" value="ECO:0007669"/>
    <property type="project" value="InterPro"/>
</dbReference>
<comment type="similarity">
    <text evidence="1">Belongs to the dynein heavy chain family.</text>
</comment>
<comment type="caution">
    <text evidence="3">The sequence shown here is derived from an EMBL/GenBank/DDBJ whole genome shotgun (WGS) entry which is preliminary data.</text>
</comment>
<evidence type="ECO:0000313" key="4">
    <source>
        <dbReference type="Proteomes" id="UP000324222"/>
    </source>
</evidence>
<dbReference type="InterPro" id="IPR027417">
    <property type="entry name" value="P-loop_NTPase"/>
</dbReference>
<dbReference type="PANTHER" id="PTHR45703:SF36">
    <property type="entry name" value="DYNEIN HEAVY CHAIN, CYTOPLASMIC"/>
    <property type="match status" value="1"/>
</dbReference>
<dbReference type="OrthoDB" id="6359754at2759"/>
<dbReference type="Gene3D" id="3.40.50.300">
    <property type="entry name" value="P-loop containing nucleotide triphosphate hydrolases"/>
    <property type="match status" value="1"/>
</dbReference>
<dbReference type="InterPro" id="IPR026983">
    <property type="entry name" value="DHC"/>
</dbReference>
<dbReference type="GO" id="GO:0030286">
    <property type="term" value="C:dynein complex"/>
    <property type="evidence" value="ECO:0007669"/>
    <property type="project" value="InterPro"/>
</dbReference>
<dbReference type="Pfam" id="PF12780">
    <property type="entry name" value="AAA_8"/>
    <property type="match status" value="1"/>
</dbReference>
<proteinExistence type="inferred from homology"/>
<gene>
    <name evidence="3" type="primary">Dnah1</name>
    <name evidence="3" type="ORF">E2C01_004344</name>
</gene>
<dbReference type="PANTHER" id="PTHR45703">
    <property type="entry name" value="DYNEIN HEAVY CHAIN"/>
    <property type="match status" value="1"/>
</dbReference>
<organism evidence="3 4">
    <name type="scientific">Portunus trituberculatus</name>
    <name type="common">Swimming crab</name>
    <name type="synonym">Neptunus trituberculatus</name>
    <dbReference type="NCBI Taxonomy" id="210409"/>
    <lineage>
        <taxon>Eukaryota</taxon>
        <taxon>Metazoa</taxon>
        <taxon>Ecdysozoa</taxon>
        <taxon>Arthropoda</taxon>
        <taxon>Crustacea</taxon>
        <taxon>Multicrustacea</taxon>
        <taxon>Malacostraca</taxon>
        <taxon>Eumalacostraca</taxon>
        <taxon>Eucarida</taxon>
        <taxon>Decapoda</taxon>
        <taxon>Pleocyemata</taxon>
        <taxon>Brachyura</taxon>
        <taxon>Eubrachyura</taxon>
        <taxon>Portunoidea</taxon>
        <taxon>Portunidae</taxon>
        <taxon>Portuninae</taxon>
        <taxon>Portunus</taxon>
    </lineage>
</organism>
<keyword evidence="4" id="KW-1185">Reference proteome</keyword>
<reference evidence="3 4" key="1">
    <citation type="submission" date="2019-05" db="EMBL/GenBank/DDBJ databases">
        <title>Another draft genome of Portunus trituberculatus and its Hox gene families provides insights of decapod evolution.</title>
        <authorList>
            <person name="Jeong J.-H."/>
            <person name="Song I."/>
            <person name="Kim S."/>
            <person name="Choi T."/>
            <person name="Kim D."/>
            <person name="Ryu S."/>
            <person name="Kim W."/>
        </authorList>
    </citation>
    <scope>NUCLEOTIDE SEQUENCE [LARGE SCALE GENOMIC DNA]</scope>
    <source>
        <tissue evidence="3">Muscle</tissue>
    </source>
</reference>
<evidence type="ECO:0000256" key="1">
    <source>
        <dbReference type="ARBA" id="ARBA00008887"/>
    </source>
</evidence>
<sequence length="384" mass="42981">MRHQASPQDHRDLIQLGLFYRAMATKAPCDPAVTQDSPLCCVVLLVSQPCHSVFLRAGVEFVLCGCVGMFMWYPNSVLDSDVTESCLERACWGVTGAGVDTPVAERRYEEVTDLGQLQHTITAYIQDYNSCHSTPLNLVTFKHMVAQVSRISRVLSRAGGHLLLVGAGGSGRRSLTRLASHICGHTLLLPRITPDDDYREVKEAVKEAVMRAGVDEFATVVVVGDAALHHPDVLHLINTLILTGNAPNILSPEDKCYLKEVINCKHHRGQRLRLYMEGQEMTDSEVWEEQERRVKDLVHIVVTCLPSPGLHHTLTHYPAFTTRVTINFFKRWPEEALVRVGEHYLEEVPLRRSMRDTVITAATLLHQLARATLTPFSMCCVQID</sequence>
<evidence type="ECO:0000259" key="2">
    <source>
        <dbReference type="Pfam" id="PF12780"/>
    </source>
</evidence>
<dbReference type="Proteomes" id="UP000324222">
    <property type="component" value="Unassembled WGS sequence"/>
</dbReference>